<evidence type="ECO:0000313" key="8">
    <source>
        <dbReference type="EMBL" id="GMN72031.1"/>
    </source>
</evidence>
<comment type="caution">
    <text evidence="1">The sequence shown here is derived from an EMBL/GenBank/DDBJ whole genome shotgun (WGS) entry which is preliminary data.</text>
</comment>
<evidence type="ECO:0000313" key="3">
    <source>
        <dbReference type="EMBL" id="GMN71950.1"/>
    </source>
</evidence>
<evidence type="ECO:0000313" key="2">
    <source>
        <dbReference type="EMBL" id="GMN71947.1"/>
    </source>
</evidence>
<evidence type="ECO:0000313" key="4">
    <source>
        <dbReference type="EMBL" id="GMN71955.1"/>
    </source>
</evidence>
<dbReference type="EMBL" id="BTGU01010222">
    <property type="protein sequence ID" value="GMN71955.1"/>
    <property type="molecule type" value="Genomic_DNA"/>
</dbReference>
<dbReference type="EMBL" id="BTGU01010239">
    <property type="protein sequence ID" value="GMN72031.1"/>
    <property type="molecule type" value="Genomic_DNA"/>
</dbReference>
<dbReference type="Proteomes" id="UP001187192">
    <property type="component" value="Unassembled WGS sequence"/>
</dbReference>
<name>A0AA88JCQ3_FICCA</name>
<sequence>MDDGYAIVLSQSPSTSRIISLQSRRLAIFNSRCAWKCRWGCRKKNALEMLHHDDLCDVNISD</sequence>
<organism evidence="1 9">
    <name type="scientific">Ficus carica</name>
    <name type="common">Common fig</name>
    <dbReference type="NCBI Taxonomy" id="3494"/>
    <lineage>
        <taxon>Eukaryota</taxon>
        <taxon>Viridiplantae</taxon>
        <taxon>Streptophyta</taxon>
        <taxon>Embryophyta</taxon>
        <taxon>Tracheophyta</taxon>
        <taxon>Spermatophyta</taxon>
        <taxon>Magnoliopsida</taxon>
        <taxon>eudicotyledons</taxon>
        <taxon>Gunneridae</taxon>
        <taxon>Pentapetalae</taxon>
        <taxon>rosids</taxon>
        <taxon>fabids</taxon>
        <taxon>Rosales</taxon>
        <taxon>Moraceae</taxon>
        <taxon>Ficeae</taxon>
        <taxon>Ficus</taxon>
    </lineage>
</organism>
<dbReference type="EMBL" id="BTGU01010238">
    <property type="protein sequence ID" value="GMN72025.1"/>
    <property type="molecule type" value="Genomic_DNA"/>
</dbReference>
<proteinExistence type="predicted"/>
<evidence type="ECO:0000313" key="9">
    <source>
        <dbReference type="Proteomes" id="UP001187192"/>
    </source>
</evidence>
<evidence type="ECO:0000313" key="5">
    <source>
        <dbReference type="EMBL" id="GMN72018.1"/>
    </source>
</evidence>
<protein>
    <submittedName>
        <fullName evidence="1">Uncharacterized protein</fullName>
    </submittedName>
</protein>
<evidence type="ECO:0000313" key="1">
    <source>
        <dbReference type="EMBL" id="GMN71943.1"/>
    </source>
</evidence>
<dbReference type="EMBL" id="BTGU01010219">
    <property type="protein sequence ID" value="GMN71943.1"/>
    <property type="molecule type" value="Genomic_DNA"/>
</dbReference>
<dbReference type="EMBL" id="BTGU01010237">
    <property type="protein sequence ID" value="GMN72022.1"/>
    <property type="molecule type" value="Genomic_DNA"/>
</dbReference>
<gene>
    <name evidence="1" type="ORF">TIFTF001_051898</name>
    <name evidence="2" type="ORF">TIFTF001_051899</name>
    <name evidence="3" type="ORF">TIFTF001_051900</name>
    <name evidence="4" type="ORF">TIFTF001_051901</name>
    <name evidence="5" type="ORF">TIFTF001_051914</name>
    <name evidence="6" type="ORF">TIFTF001_051915</name>
    <name evidence="7" type="ORF">TIFTF001_051916</name>
    <name evidence="8" type="ORF">TIFTF001_051917</name>
</gene>
<dbReference type="AlphaFoldDB" id="A0AA88JCQ3"/>
<evidence type="ECO:0000313" key="6">
    <source>
        <dbReference type="EMBL" id="GMN72022.1"/>
    </source>
</evidence>
<accession>A0AA88JCQ3</accession>
<dbReference type="EMBL" id="BTGU01010221">
    <property type="protein sequence ID" value="GMN71950.1"/>
    <property type="molecule type" value="Genomic_DNA"/>
</dbReference>
<dbReference type="EMBL" id="BTGU01010220">
    <property type="protein sequence ID" value="GMN71947.1"/>
    <property type="molecule type" value="Genomic_DNA"/>
</dbReference>
<keyword evidence="9" id="KW-1185">Reference proteome</keyword>
<evidence type="ECO:0000313" key="7">
    <source>
        <dbReference type="EMBL" id="GMN72025.1"/>
    </source>
</evidence>
<reference evidence="1" key="1">
    <citation type="submission" date="2023-07" db="EMBL/GenBank/DDBJ databases">
        <title>draft genome sequence of fig (Ficus carica).</title>
        <authorList>
            <person name="Takahashi T."/>
            <person name="Nishimura K."/>
        </authorList>
    </citation>
    <scope>NUCLEOTIDE SEQUENCE</scope>
</reference>
<dbReference type="EMBL" id="BTGU01010236">
    <property type="protein sequence ID" value="GMN72018.1"/>
    <property type="molecule type" value="Genomic_DNA"/>
</dbReference>